<evidence type="ECO:0000313" key="1">
    <source>
        <dbReference type="EMBL" id="AEW20799.1"/>
    </source>
</evidence>
<name>G8UHJ2_TANFA</name>
<reference evidence="2" key="1">
    <citation type="submission" date="2011-12" db="EMBL/GenBank/DDBJ databases">
        <title>Complete sequence of Tannerella forsythia ATCC 43037.</title>
        <authorList>
            <person name="Dewhirst F."/>
            <person name="Tanner A."/>
            <person name="Izard J."/>
            <person name="Brinkac L."/>
            <person name="Durkin A.S."/>
            <person name="Hostetler J."/>
            <person name="Shetty J."/>
            <person name="Torralba M."/>
            <person name="Gill S."/>
            <person name="Nelson K."/>
        </authorList>
    </citation>
    <scope>NUCLEOTIDE SEQUENCE [LARGE SCALE GENOMIC DNA]</scope>
    <source>
        <strain evidence="2">ATCC 43037 / JCM 10827 / CCUG 33226 / KCTC 5666 / FDC 338</strain>
    </source>
</reference>
<dbReference type="InterPro" id="IPR026408">
    <property type="entry name" value="GG_sam_targ_CFB"/>
</dbReference>
<proteinExistence type="predicted"/>
<dbReference type="HOGENOM" id="CLU_183862_0_0_10"/>
<gene>
    <name evidence="1" type="ordered locus">BFO_0070</name>
</gene>
<dbReference type="AlphaFoldDB" id="G8UHJ2"/>
<organism evidence="1 2">
    <name type="scientific">Tannerella forsythia (strain ATCC 43037 / JCM 10827 / CCUG 21028 A / KCTC 5666 / FDC 338)</name>
    <name type="common">Bacteroides forsythus</name>
    <dbReference type="NCBI Taxonomy" id="203275"/>
    <lineage>
        <taxon>Bacteria</taxon>
        <taxon>Pseudomonadati</taxon>
        <taxon>Bacteroidota</taxon>
        <taxon>Bacteroidia</taxon>
        <taxon>Bacteroidales</taxon>
        <taxon>Tannerellaceae</taxon>
        <taxon>Tannerella</taxon>
    </lineage>
</organism>
<dbReference type="NCBIfam" id="TIGR04149">
    <property type="entry name" value="GG_sam_targ_CFB"/>
    <property type="match status" value="1"/>
</dbReference>
<protein>
    <submittedName>
        <fullName evidence="1">Ribosomal peptide natural product small molecule</fullName>
    </submittedName>
</protein>
<sequence>MIIFAPNILKFYRMKKLKKIKLNQLNHAEMEDRAMNMLRGGNTCGCGCNGPSSKEKNYSSNWDGNLYSPDGSIICSWPGTGGGIVVYGGSKAPGMP</sequence>
<dbReference type="KEGG" id="tfo:BFO_0070"/>
<dbReference type="eggNOG" id="ENOG502ZMFS">
    <property type="taxonomic scope" value="Bacteria"/>
</dbReference>
<accession>G8UHJ2</accession>
<dbReference type="STRING" id="203275.BFO_0070"/>
<dbReference type="Proteomes" id="UP000005436">
    <property type="component" value="Chromosome"/>
</dbReference>
<evidence type="ECO:0000313" key="2">
    <source>
        <dbReference type="Proteomes" id="UP000005436"/>
    </source>
</evidence>
<keyword evidence="2" id="KW-1185">Reference proteome</keyword>
<dbReference type="EMBL" id="CP003191">
    <property type="protein sequence ID" value="AEW20799.1"/>
    <property type="molecule type" value="Genomic_DNA"/>
</dbReference>